<evidence type="ECO:0000256" key="1">
    <source>
        <dbReference type="SAM" id="MobiDB-lite"/>
    </source>
</evidence>
<organism evidence="2 3">
    <name type="scientific">Gymnopus androsaceus JB14</name>
    <dbReference type="NCBI Taxonomy" id="1447944"/>
    <lineage>
        <taxon>Eukaryota</taxon>
        <taxon>Fungi</taxon>
        <taxon>Dikarya</taxon>
        <taxon>Basidiomycota</taxon>
        <taxon>Agaricomycotina</taxon>
        <taxon>Agaricomycetes</taxon>
        <taxon>Agaricomycetidae</taxon>
        <taxon>Agaricales</taxon>
        <taxon>Marasmiineae</taxon>
        <taxon>Omphalotaceae</taxon>
        <taxon>Gymnopus</taxon>
    </lineage>
</organism>
<evidence type="ECO:0000313" key="3">
    <source>
        <dbReference type="Proteomes" id="UP000799118"/>
    </source>
</evidence>
<evidence type="ECO:0000313" key="2">
    <source>
        <dbReference type="EMBL" id="KAE9392032.1"/>
    </source>
</evidence>
<dbReference type="EMBL" id="ML769606">
    <property type="protein sequence ID" value="KAE9392032.1"/>
    <property type="molecule type" value="Genomic_DNA"/>
</dbReference>
<feature type="region of interest" description="Disordered" evidence="1">
    <location>
        <begin position="1"/>
        <end position="20"/>
    </location>
</feature>
<accession>A0A6A4H1G5</accession>
<feature type="region of interest" description="Disordered" evidence="1">
    <location>
        <begin position="282"/>
        <end position="320"/>
    </location>
</feature>
<dbReference type="OrthoDB" id="3013323at2759"/>
<name>A0A6A4H1G5_9AGAR</name>
<proteinExistence type="predicted"/>
<protein>
    <submittedName>
        <fullName evidence="2">Uncharacterized protein</fullName>
    </submittedName>
</protein>
<gene>
    <name evidence="2" type="ORF">BT96DRAFT_1000732</name>
</gene>
<sequence>MTTSQLQSQSQRSQSQQPSFFAQVQTFSTQPTAGSSLEFGDLANLLAAKDAERHRRLEEHYEPGIVSKEMRKKTGQYVAGKRMNLQDFLKNAKVVWLRFSSEFEPGGALANATPKQIERAWMLKTNNLNESAFGMFRQSAKHNLTMSLAQYNSWKMYKLNRTSEFLHSLSPKMRKFLQKSHVHKTRRDLAIRSTARAEKRAATACEVDTTSPILTITEFDFRVSRPIRSEGYRAMADIIKQLRWHKANSVKGFIPTAENQWGNRQEDKLKLLRTAIEKLIEAKASVPPSTEEEEEDPEVTVQDLEAFDSDGYDSKEDYYK</sequence>
<dbReference type="Proteomes" id="UP000799118">
    <property type="component" value="Unassembled WGS sequence"/>
</dbReference>
<reference evidence="2" key="1">
    <citation type="journal article" date="2019" name="Environ. Microbiol.">
        <title>Fungal ecological strategies reflected in gene transcription - a case study of two litter decomposers.</title>
        <authorList>
            <person name="Barbi F."/>
            <person name="Kohler A."/>
            <person name="Barry K."/>
            <person name="Baskaran P."/>
            <person name="Daum C."/>
            <person name="Fauchery L."/>
            <person name="Ihrmark K."/>
            <person name="Kuo A."/>
            <person name="LaButti K."/>
            <person name="Lipzen A."/>
            <person name="Morin E."/>
            <person name="Grigoriev I.V."/>
            <person name="Henrissat B."/>
            <person name="Lindahl B."/>
            <person name="Martin F."/>
        </authorList>
    </citation>
    <scope>NUCLEOTIDE SEQUENCE</scope>
    <source>
        <strain evidence="2">JB14</strain>
    </source>
</reference>
<keyword evidence="3" id="KW-1185">Reference proteome</keyword>
<dbReference type="AlphaFoldDB" id="A0A6A4H1G5"/>